<dbReference type="EMBL" id="CAJPEV010000032">
    <property type="protein sequence ID" value="CAG0879139.1"/>
    <property type="molecule type" value="Genomic_DNA"/>
</dbReference>
<keyword evidence="2" id="KW-0443">Lipid metabolism</keyword>
<dbReference type="EMBL" id="LR899549">
    <property type="protein sequence ID" value="CAD7240427.1"/>
    <property type="molecule type" value="Genomic_DNA"/>
</dbReference>
<dbReference type="InterPro" id="IPR036291">
    <property type="entry name" value="NAD(P)-bd_dom_sf"/>
</dbReference>
<dbReference type="AlphaFoldDB" id="A0A7R8ZZM8"/>
<dbReference type="GO" id="GO:0006694">
    <property type="term" value="P:steroid biosynthetic process"/>
    <property type="evidence" value="ECO:0007669"/>
    <property type="project" value="UniProtKB-KW"/>
</dbReference>
<comment type="similarity">
    <text evidence="4">Belongs to the short-chain dehydrogenases/reductases (SDR) family. 17-beta-HSD 3 subfamily.</text>
</comment>
<organism evidence="6">
    <name type="scientific">Darwinula stevensoni</name>
    <dbReference type="NCBI Taxonomy" id="69355"/>
    <lineage>
        <taxon>Eukaryota</taxon>
        <taxon>Metazoa</taxon>
        <taxon>Ecdysozoa</taxon>
        <taxon>Arthropoda</taxon>
        <taxon>Crustacea</taxon>
        <taxon>Oligostraca</taxon>
        <taxon>Ostracoda</taxon>
        <taxon>Podocopa</taxon>
        <taxon>Podocopida</taxon>
        <taxon>Darwinulocopina</taxon>
        <taxon>Darwinuloidea</taxon>
        <taxon>Darwinulidae</taxon>
        <taxon>Darwinula</taxon>
    </lineage>
</organism>
<evidence type="ECO:0000256" key="3">
    <source>
        <dbReference type="ARBA" id="ARBA00023002"/>
    </source>
</evidence>
<feature type="region of interest" description="Disordered" evidence="5">
    <location>
        <begin position="1"/>
        <end position="20"/>
    </location>
</feature>
<feature type="compositionally biased region" description="Polar residues" evidence="5">
    <location>
        <begin position="1"/>
        <end position="16"/>
    </location>
</feature>
<sequence length="141" mass="15572">MRSVHISSAASRSGNPPTDKEFSVETCIIQADFTKLDIYEGIKEKLASLGIGVLVNNVGMAINISPFLDVPGGEMTYQDMLLVNNLSMIRMIHMVLLGQEKKGDSHQCFLSFCPLPFSFPGNLRGREGLFWTTFTKKPSEA</sequence>
<dbReference type="OrthoDB" id="5545019at2759"/>
<dbReference type="GO" id="GO:0005783">
    <property type="term" value="C:endoplasmic reticulum"/>
    <property type="evidence" value="ECO:0007669"/>
    <property type="project" value="TreeGrafter"/>
</dbReference>
<dbReference type="PANTHER" id="PTHR43086:SF2">
    <property type="entry name" value="HYDROXYSTEROID DEHYDROGENASE-LIKE PROTEIN 1"/>
    <property type="match status" value="1"/>
</dbReference>
<dbReference type="Proteomes" id="UP000677054">
    <property type="component" value="Unassembled WGS sequence"/>
</dbReference>
<keyword evidence="7" id="KW-1185">Reference proteome</keyword>
<keyword evidence="1" id="KW-0521">NADP</keyword>
<evidence type="ECO:0000313" key="7">
    <source>
        <dbReference type="Proteomes" id="UP000677054"/>
    </source>
</evidence>
<evidence type="ECO:0000313" key="6">
    <source>
        <dbReference type="EMBL" id="CAD7240427.1"/>
    </source>
</evidence>
<protein>
    <submittedName>
        <fullName evidence="6">Uncharacterized protein</fullName>
    </submittedName>
</protein>
<accession>A0A7R8ZZM8</accession>
<name>A0A7R8ZZM8_9CRUS</name>
<proteinExistence type="inferred from homology"/>
<evidence type="ECO:0000256" key="4">
    <source>
        <dbReference type="ARBA" id="ARBA00038261"/>
    </source>
</evidence>
<dbReference type="SUPFAM" id="SSF51735">
    <property type="entry name" value="NAD(P)-binding Rossmann-fold domains"/>
    <property type="match status" value="1"/>
</dbReference>
<gene>
    <name evidence="6" type="ORF">DSTB1V02_LOCUS451</name>
</gene>
<keyword evidence="3" id="KW-0560">Oxidoreductase</keyword>
<reference evidence="6" key="1">
    <citation type="submission" date="2020-11" db="EMBL/GenBank/DDBJ databases">
        <authorList>
            <person name="Tran Van P."/>
        </authorList>
    </citation>
    <scope>NUCLEOTIDE SEQUENCE</scope>
</reference>
<dbReference type="GO" id="GO:0030497">
    <property type="term" value="P:fatty acid elongation"/>
    <property type="evidence" value="ECO:0007669"/>
    <property type="project" value="TreeGrafter"/>
</dbReference>
<evidence type="ECO:0000256" key="2">
    <source>
        <dbReference type="ARBA" id="ARBA00022955"/>
    </source>
</evidence>
<evidence type="ECO:0000256" key="1">
    <source>
        <dbReference type="ARBA" id="ARBA00022857"/>
    </source>
</evidence>
<dbReference type="PANTHER" id="PTHR43086">
    <property type="entry name" value="VERY-LONG-CHAIN 3-OXOOACYL-COA REDUCTASE"/>
    <property type="match status" value="1"/>
</dbReference>
<keyword evidence="2" id="KW-0444">Lipid biosynthesis</keyword>
<dbReference type="GO" id="GO:0016491">
    <property type="term" value="F:oxidoreductase activity"/>
    <property type="evidence" value="ECO:0007669"/>
    <property type="project" value="UniProtKB-KW"/>
</dbReference>
<keyword evidence="2" id="KW-0752">Steroid biosynthesis</keyword>
<evidence type="ECO:0000256" key="5">
    <source>
        <dbReference type="SAM" id="MobiDB-lite"/>
    </source>
</evidence>